<reference evidence="7 8" key="1">
    <citation type="submission" date="2017-10" db="EMBL/GenBank/DDBJ databases">
        <title>The draft genome sequence of Williamsia sp. BULT 1.1 isolated from the semi-arid grassland soils from South Africa.</title>
        <authorList>
            <person name="Kabwe M.H."/>
            <person name="Govender N."/>
            <person name="Mutseka Lunga P."/>
            <person name="Vikram S."/>
            <person name="Makhalanyane T.P."/>
        </authorList>
    </citation>
    <scope>NUCLEOTIDE SEQUENCE [LARGE SCALE GENOMIC DNA]</scope>
    <source>
        <strain evidence="7 8">BULT 1.1</strain>
    </source>
</reference>
<dbReference type="InterPro" id="IPR005119">
    <property type="entry name" value="LysR_subst-bd"/>
</dbReference>
<evidence type="ECO:0000259" key="6">
    <source>
        <dbReference type="PROSITE" id="PS50931"/>
    </source>
</evidence>
<dbReference type="SUPFAM" id="SSF46785">
    <property type="entry name" value="Winged helix' DNA-binding domain"/>
    <property type="match status" value="1"/>
</dbReference>
<gene>
    <name evidence="7" type="ORF">CSW57_24005</name>
</gene>
<dbReference type="Gene3D" id="3.40.190.290">
    <property type="match status" value="1"/>
</dbReference>
<dbReference type="InterPro" id="IPR017685">
    <property type="entry name" value="ArgP"/>
</dbReference>
<feature type="domain" description="HTH lysR-type" evidence="6">
    <location>
        <begin position="1"/>
        <end position="59"/>
    </location>
</feature>
<dbReference type="PROSITE" id="PS50931">
    <property type="entry name" value="HTH_LYSR"/>
    <property type="match status" value="1"/>
</dbReference>
<evidence type="ECO:0000256" key="5">
    <source>
        <dbReference type="ARBA" id="ARBA00023163"/>
    </source>
</evidence>
<accession>A0A2G3PH84</accession>
<dbReference type="EMBL" id="PEBD01000013">
    <property type="protein sequence ID" value="PHV64502.1"/>
    <property type="molecule type" value="Genomic_DNA"/>
</dbReference>
<evidence type="ECO:0000256" key="1">
    <source>
        <dbReference type="ARBA" id="ARBA00009437"/>
    </source>
</evidence>
<keyword evidence="2" id="KW-0805">Transcription regulation</keyword>
<dbReference type="SUPFAM" id="SSF53850">
    <property type="entry name" value="Periplasmic binding protein-like II"/>
    <property type="match status" value="1"/>
</dbReference>
<evidence type="ECO:0000256" key="2">
    <source>
        <dbReference type="ARBA" id="ARBA00023015"/>
    </source>
</evidence>
<dbReference type="GO" id="GO:0003677">
    <property type="term" value="F:DNA binding"/>
    <property type="evidence" value="ECO:0007669"/>
    <property type="project" value="UniProtKB-KW"/>
</dbReference>
<evidence type="ECO:0000313" key="7">
    <source>
        <dbReference type="EMBL" id="PHV64502.1"/>
    </source>
</evidence>
<protein>
    <submittedName>
        <fullName evidence="7">Transcriptional regulator ArgP</fullName>
    </submittedName>
</protein>
<sequence>MDITSEGLRTLAAVVRGGTFDAAADALHVTPSAVSQRMKALEASVGRVLVQRTKPARATPDGEVLLRLAAQWDLLRREAESALLGHPEALAADPRDVPRMHLPVAANADSISIWLLPVVAEIQRRHPVAVEVLRDDESHSTGFLRSGQVVGAVTSDPIPVRGCAAIALGAMRYLPVASTDFIDTWLPDGLRAADLARAPMVAFDRKDTIQTDLLNRLTRRHVDPPVTYVPASVEYHRAVELGAGWGAVPAAQVAPALAAGTVRTLGNHHVDIQLYWQYWKLESPIVNDLTELVLAGAKQFLI</sequence>
<evidence type="ECO:0000256" key="3">
    <source>
        <dbReference type="ARBA" id="ARBA00023125"/>
    </source>
</evidence>
<evidence type="ECO:0000313" key="8">
    <source>
        <dbReference type="Proteomes" id="UP000225108"/>
    </source>
</evidence>
<dbReference type="PANTHER" id="PTHR30579">
    <property type="entry name" value="TRANSCRIPTIONAL REGULATOR"/>
    <property type="match status" value="1"/>
</dbReference>
<proteinExistence type="inferred from homology"/>
<keyword evidence="4" id="KW-0010">Activator</keyword>
<dbReference type="NCBIfam" id="TIGR03298">
    <property type="entry name" value="argP"/>
    <property type="match status" value="1"/>
</dbReference>
<keyword evidence="3" id="KW-0238">DNA-binding</keyword>
<dbReference type="AlphaFoldDB" id="A0A2G3PH84"/>
<dbReference type="Pfam" id="PF00126">
    <property type="entry name" value="HTH_1"/>
    <property type="match status" value="1"/>
</dbReference>
<organism evidence="7 8">
    <name type="scientific">Williamsia marianensis</name>
    <dbReference type="NCBI Taxonomy" id="85044"/>
    <lineage>
        <taxon>Bacteria</taxon>
        <taxon>Bacillati</taxon>
        <taxon>Actinomycetota</taxon>
        <taxon>Actinomycetes</taxon>
        <taxon>Mycobacteriales</taxon>
        <taxon>Nocardiaceae</taxon>
        <taxon>Williamsia</taxon>
    </lineage>
</organism>
<dbReference type="GO" id="GO:0003700">
    <property type="term" value="F:DNA-binding transcription factor activity"/>
    <property type="evidence" value="ECO:0007669"/>
    <property type="project" value="InterPro"/>
</dbReference>
<name>A0A2G3PH84_WILMA</name>
<dbReference type="Proteomes" id="UP000225108">
    <property type="component" value="Unassembled WGS sequence"/>
</dbReference>
<comment type="similarity">
    <text evidence="1">Belongs to the LysR transcriptional regulatory family.</text>
</comment>
<dbReference type="InterPro" id="IPR000847">
    <property type="entry name" value="LysR_HTH_N"/>
</dbReference>
<dbReference type="Pfam" id="PF03466">
    <property type="entry name" value="LysR_substrate"/>
    <property type="match status" value="1"/>
</dbReference>
<keyword evidence="5" id="KW-0804">Transcription</keyword>
<dbReference type="InterPro" id="IPR036390">
    <property type="entry name" value="WH_DNA-bd_sf"/>
</dbReference>
<dbReference type="Gene3D" id="1.10.10.10">
    <property type="entry name" value="Winged helix-like DNA-binding domain superfamily/Winged helix DNA-binding domain"/>
    <property type="match status" value="1"/>
</dbReference>
<dbReference type="InterPro" id="IPR036388">
    <property type="entry name" value="WH-like_DNA-bd_sf"/>
</dbReference>
<comment type="caution">
    <text evidence="7">The sequence shown here is derived from an EMBL/GenBank/DDBJ whole genome shotgun (WGS) entry which is preliminary data.</text>
</comment>
<dbReference type="InterPro" id="IPR050176">
    <property type="entry name" value="LTTR"/>
</dbReference>
<dbReference type="RefSeq" id="WP_099385118.1">
    <property type="nucleotide sequence ID" value="NZ_PEBD01000013.1"/>
</dbReference>
<dbReference type="NCBIfam" id="NF002964">
    <property type="entry name" value="PRK03635.1"/>
    <property type="match status" value="1"/>
</dbReference>
<evidence type="ECO:0000256" key="4">
    <source>
        <dbReference type="ARBA" id="ARBA00023159"/>
    </source>
</evidence>
<dbReference type="PANTHER" id="PTHR30579:SF2">
    <property type="entry name" value="HTH-TYPE TRANSCRIPTIONAL REGULATOR ARGP"/>
    <property type="match status" value="1"/>
</dbReference>